<dbReference type="SUPFAM" id="SSF54427">
    <property type="entry name" value="NTF2-like"/>
    <property type="match status" value="1"/>
</dbReference>
<accession>A0A396Z6D8</accession>
<organism evidence="1 2">
    <name type="scientific">Leptospira stimsonii</name>
    <dbReference type="NCBI Taxonomy" id="2202203"/>
    <lineage>
        <taxon>Bacteria</taxon>
        <taxon>Pseudomonadati</taxon>
        <taxon>Spirochaetota</taxon>
        <taxon>Spirochaetia</taxon>
        <taxon>Leptospirales</taxon>
        <taxon>Leptospiraceae</taxon>
        <taxon>Leptospira</taxon>
    </lineage>
</organism>
<sequence length="133" mass="15953">MTSYKKIIENYLKLLSDFHLERKEFEAILHPEIEQIEYPNALTKSITVRRFEDLMRRMPAGKNLLKEQTFQIRQSLEKENTAVVEADWGATVRTDLGPFRENQNLKAYFCMIFEFKDNKIYRQKNYDCFEPFG</sequence>
<dbReference type="InterPro" id="IPR032710">
    <property type="entry name" value="NTF2-like_dom_sf"/>
</dbReference>
<evidence type="ECO:0000313" key="2">
    <source>
        <dbReference type="Proteomes" id="UP000265798"/>
    </source>
</evidence>
<reference evidence="2" key="1">
    <citation type="submission" date="2018-05" db="EMBL/GenBank/DDBJ databases">
        <title>Leptospira yasudae sp. nov. and Leptospira stimsonii sp. nov., two pathogenic species of the genus Leptospira isolated from environmental sources.</title>
        <authorList>
            <person name="Casanovas-Massana A."/>
            <person name="Hamond C."/>
            <person name="Santos L.A."/>
            <person name="Hacker K.P."/>
            <person name="Balassiano I."/>
            <person name="Medeiros M.A."/>
            <person name="Reis M.G."/>
            <person name="Ko A.I."/>
            <person name="Wunder E.A."/>
        </authorList>
    </citation>
    <scope>NUCLEOTIDE SEQUENCE [LARGE SCALE GENOMIC DNA]</scope>
    <source>
        <strain evidence="2">Yale</strain>
    </source>
</reference>
<dbReference type="EMBL" id="QHCT01000003">
    <property type="protein sequence ID" value="RHX89683.1"/>
    <property type="molecule type" value="Genomic_DNA"/>
</dbReference>
<evidence type="ECO:0000313" key="1">
    <source>
        <dbReference type="EMBL" id="RHX89683.1"/>
    </source>
</evidence>
<evidence type="ECO:0008006" key="3">
    <source>
        <dbReference type="Google" id="ProtNLM"/>
    </source>
</evidence>
<dbReference type="OrthoDB" id="3475938at2"/>
<name>A0A396Z6D8_9LEPT</name>
<dbReference type="Gene3D" id="3.10.450.50">
    <property type="match status" value="1"/>
</dbReference>
<dbReference type="Proteomes" id="UP000265798">
    <property type="component" value="Unassembled WGS sequence"/>
</dbReference>
<proteinExistence type="predicted"/>
<protein>
    <recommendedName>
        <fullName evidence="3">Nuclear transport factor 2 family protein</fullName>
    </recommendedName>
</protein>
<dbReference type="AlphaFoldDB" id="A0A396Z6D8"/>
<comment type="caution">
    <text evidence="1">The sequence shown here is derived from an EMBL/GenBank/DDBJ whole genome shotgun (WGS) entry which is preliminary data.</text>
</comment>
<gene>
    <name evidence="1" type="ORF">DLM75_12000</name>
</gene>
<dbReference type="RefSeq" id="WP_118968754.1">
    <property type="nucleotide sequence ID" value="NZ_QHCT01000003.1"/>
</dbReference>